<feature type="chain" id="PRO_5045531599" description="ABC transporter substrate-binding protein" evidence="6">
    <location>
        <begin position="24"/>
        <end position="413"/>
    </location>
</feature>
<name>A0ABV0EZ05_9ENTE</name>
<keyword evidence="3" id="KW-0472">Membrane</keyword>
<evidence type="ECO:0000256" key="6">
    <source>
        <dbReference type="SAM" id="SignalP"/>
    </source>
</evidence>
<evidence type="ECO:0000313" key="7">
    <source>
        <dbReference type="EMBL" id="MEO1781029.1"/>
    </source>
</evidence>
<dbReference type="PROSITE" id="PS51257">
    <property type="entry name" value="PROKAR_LIPOPROTEIN"/>
    <property type="match status" value="1"/>
</dbReference>
<reference evidence="7" key="1">
    <citation type="submission" date="2016-06" db="EMBL/GenBank/DDBJ databases">
        <authorList>
            <person name="Van Tyne D."/>
        </authorList>
    </citation>
    <scope>NUCLEOTIDE SEQUENCE</scope>
    <source>
        <strain evidence="7">JM9A</strain>
    </source>
</reference>
<evidence type="ECO:0000256" key="4">
    <source>
        <dbReference type="ARBA" id="ARBA00023139"/>
    </source>
</evidence>
<evidence type="ECO:0000256" key="3">
    <source>
        <dbReference type="ARBA" id="ARBA00023136"/>
    </source>
</evidence>
<dbReference type="SUPFAM" id="SSF53850">
    <property type="entry name" value="Periplasmic binding protein-like II"/>
    <property type="match status" value="1"/>
</dbReference>
<proteinExistence type="predicted"/>
<dbReference type="Gene3D" id="3.40.190.10">
    <property type="entry name" value="Periplasmic binding protein-like II"/>
    <property type="match status" value="2"/>
</dbReference>
<keyword evidence="2 6" id="KW-0732">Signal</keyword>
<feature type="signal peptide" evidence="6">
    <location>
        <begin position="1"/>
        <end position="23"/>
    </location>
</feature>
<organism evidence="7 8">
    <name type="scientific">Enterococcus diestrammenae</name>
    <dbReference type="NCBI Taxonomy" id="1155073"/>
    <lineage>
        <taxon>Bacteria</taxon>
        <taxon>Bacillati</taxon>
        <taxon>Bacillota</taxon>
        <taxon>Bacilli</taxon>
        <taxon>Lactobacillales</taxon>
        <taxon>Enterococcaceae</taxon>
        <taxon>Enterococcus</taxon>
    </lineage>
</organism>
<keyword evidence="1" id="KW-1003">Cell membrane</keyword>
<keyword evidence="8" id="KW-1185">Reference proteome</keyword>
<comment type="caution">
    <text evidence="7">The sequence shown here is derived from an EMBL/GenBank/DDBJ whole genome shotgun (WGS) entry which is preliminary data.</text>
</comment>
<evidence type="ECO:0008006" key="9">
    <source>
        <dbReference type="Google" id="ProtNLM"/>
    </source>
</evidence>
<dbReference type="PANTHER" id="PTHR43649">
    <property type="entry name" value="ARABINOSE-BINDING PROTEIN-RELATED"/>
    <property type="match status" value="1"/>
</dbReference>
<gene>
    <name evidence="7" type="ORF">BAU18_000608</name>
</gene>
<dbReference type="InterPro" id="IPR006059">
    <property type="entry name" value="SBP"/>
</dbReference>
<dbReference type="InterPro" id="IPR050490">
    <property type="entry name" value="Bact_solute-bd_prot1"/>
</dbReference>
<sequence length="413" mass="45689">MKKNVIGMLAVVSMSALTLSACGGGDSEKKASSGSGNELTAVVVKHSLTKKNKDMEWLTKLEKDLDVKIKWEEVSADWDQKKSPMLASGDVPDLIIGHNIVADTEFAKFPGLFADFNDYMDKLPNVQKMFEEKPQTEAISTQLDGKILGLPKYQRFWPISASRQYINQEWLDNVGMEAPTTWDELYAVLLAFKEQDANGNGDANDEIPMDWSPVGTGGFGYFQPMQLLASTGIVPSGGGNQGYFAEDGVVKSFFTDERYKETVEFLNKCWKAGLINSKAFSQDYSAYQSTGRGDGDDAKVGFTWGWEASDRFGTKIADQYTSLAPLAQKAGMTPTWSYEWDLNYAPNCVVMSANTKNKDKALEFINALYDPEIGLQELFGSIGPNIEKDGDKYTILPPADENVDPGTWKWTST</sequence>
<evidence type="ECO:0000313" key="8">
    <source>
        <dbReference type="Proteomes" id="UP001429357"/>
    </source>
</evidence>
<protein>
    <recommendedName>
        <fullName evidence="9">ABC transporter substrate-binding protein</fullName>
    </recommendedName>
</protein>
<dbReference type="Pfam" id="PF01547">
    <property type="entry name" value="SBP_bac_1"/>
    <property type="match status" value="1"/>
</dbReference>
<reference evidence="7" key="2">
    <citation type="submission" date="2024-02" db="EMBL/GenBank/DDBJ databases">
        <title>The Genome Sequence of Enterococcus diestrammenae JM9A.</title>
        <authorList>
            <person name="Earl A."/>
            <person name="Manson A."/>
            <person name="Gilmore M."/>
            <person name="Sanders J."/>
            <person name="Shea T."/>
            <person name="Howe W."/>
            <person name="Livny J."/>
            <person name="Cuomo C."/>
            <person name="Neafsey D."/>
            <person name="Birren B."/>
        </authorList>
    </citation>
    <scope>NUCLEOTIDE SEQUENCE</scope>
    <source>
        <strain evidence="7">JM9A</strain>
    </source>
</reference>
<evidence type="ECO:0000256" key="5">
    <source>
        <dbReference type="ARBA" id="ARBA00023288"/>
    </source>
</evidence>
<dbReference type="EMBL" id="MAEI02000001">
    <property type="protein sequence ID" value="MEO1781029.1"/>
    <property type="molecule type" value="Genomic_DNA"/>
</dbReference>
<accession>A0ABV0EZ05</accession>
<evidence type="ECO:0000256" key="2">
    <source>
        <dbReference type="ARBA" id="ARBA00022729"/>
    </source>
</evidence>
<dbReference type="Proteomes" id="UP001429357">
    <property type="component" value="Unassembled WGS sequence"/>
</dbReference>
<keyword evidence="5" id="KW-0449">Lipoprotein</keyword>
<dbReference type="PANTHER" id="PTHR43649:SF33">
    <property type="entry name" value="POLYGALACTURONAN_RHAMNOGALACTURONAN-BINDING PROTEIN YTCQ"/>
    <property type="match status" value="1"/>
</dbReference>
<keyword evidence="4" id="KW-0564">Palmitate</keyword>
<evidence type="ECO:0000256" key="1">
    <source>
        <dbReference type="ARBA" id="ARBA00022475"/>
    </source>
</evidence>
<dbReference type="RefSeq" id="WP_202625875.1">
    <property type="nucleotide sequence ID" value="NZ_MAEI02000001.1"/>
</dbReference>